<protein>
    <submittedName>
        <fullName evidence="8">Uncharacterized protein</fullName>
    </submittedName>
</protein>
<feature type="repeat" description="WD" evidence="7">
    <location>
        <begin position="64"/>
        <end position="97"/>
    </location>
</feature>
<dbReference type="SUPFAM" id="SSF50978">
    <property type="entry name" value="WD40 repeat-like"/>
    <property type="match status" value="1"/>
</dbReference>
<keyword evidence="3 7" id="KW-0853">WD repeat</keyword>
<dbReference type="PROSITE" id="PS50082">
    <property type="entry name" value="WD_REPEATS_2"/>
    <property type="match status" value="1"/>
</dbReference>
<dbReference type="AlphaFoldDB" id="A0A9D5AWS0"/>
<accession>A0A9D5AWS0</accession>
<keyword evidence="4" id="KW-0819">tRNA processing</keyword>
<evidence type="ECO:0000256" key="2">
    <source>
        <dbReference type="ARBA" id="ARBA00022490"/>
    </source>
</evidence>
<evidence type="ECO:0000313" key="9">
    <source>
        <dbReference type="Proteomes" id="UP001058974"/>
    </source>
</evidence>
<dbReference type="InterPro" id="IPR051973">
    <property type="entry name" value="tRNA_Anticodon_Mtase-Reg"/>
</dbReference>
<reference evidence="8 9" key="1">
    <citation type="journal article" date="2022" name="Nat. Genet.">
        <title>Improved pea reference genome and pan-genome highlight genomic features and evolutionary characteristics.</title>
        <authorList>
            <person name="Yang T."/>
            <person name="Liu R."/>
            <person name="Luo Y."/>
            <person name="Hu S."/>
            <person name="Wang D."/>
            <person name="Wang C."/>
            <person name="Pandey M.K."/>
            <person name="Ge S."/>
            <person name="Xu Q."/>
            <person name="Li N."/>
            <person name="Li G."/>
            <person name="Huang Y."/>
            <person name="Saxena R.K."/>
            <person name="Ji Y."/>
            <person name="Li M."/>
            <person name="Yan X."/>
            <person name="He Y."/>
            <person name="Liu Y."/>
            <person name="Wang X."/>
            <person name="Xiang C."/>
            <person name="Varshney R.K."/>
            <person name="Ding H."/>
            <person name="Gao S."/>
            <person name="Zong X."/>
        </authorList>
    </citation>
    <scope>NUCLEOTIDE SEQUENCE [LARGE SCALE GENOMIC DNA]</scope>
    <source>
        <strain evidence="8 9">cv. Zhongwan 6</strain>
    </source>
</reference>
<dbReference type="EMBL" id="JAMSHJ010000003">
    <property type="protein sequence ID" value="KAI5424808.1"/>
    <property type="molecule type" value="Genomic_DNA"/>
</dbReference>
<evidence type="ECO:0000313" key="8">
    <source>
        <dbReference type="EMBL" id="KAI5424808.1"/>
    </source>
</evidence>
<dbReference type="PROSITE" id="PS50294">
    <property type="entry name" value="WD_REPEATS_REGION"/>
    <property type="match status" value="1"/>
</dbReference>
<comment type="caution">
    <text evidence="8">The sequence shown here is derived from an EMBL/GenBank/DDBJ whole genome shotgun (WGS) entry which is preliminary data.</text>
</comment>
<dbReference type="Gramene" id="Psat03G0084100-T7">
    <property type="protein sequence ID" value="KAI5424808.1"/>
    <property type="gene ID" value="KIW84_030841"/>
</dbReference>
<organism evidence="8 9">
    <name type="scientific">Pisum sativum</name>
    <name type="common">Garden pea</name>
    <name type="synonym">Lathyrus oleraceus</name>
    <dbReference type="NCBI Taxonomy" id="3888"/>
    <lineage>
        <taxon>Eukaryota</taxon>
        <taxon>Viridiplantae</taxon>
        <taxon>Streptophyta</taxon>
        <taxon>Embryophyta</taxon>
        <taxon>Tracheophyta</taxon>
        <taxon>Spermatophyta</taxon>
        <taxon>Magnoliopsida</taxon>
        <taxon>eudicotyledons</taxon>
        <taxon>Gunneridae</taxon>
        <taxon>Pentapetalae</taxon>
        <taxon>rosids</taxon>
        <taxon>fabids</taxon>
        <taxon>Fabales</taxon>
        <taxon>Fabaceae</taxon>
        <taxon>Papilionoideae</taxon>
        <taxon>50 kb inversion clade</taxon>
        <taxon>NPAAA clade</taxon>
        <taxon>Hologalegina</taxon>
        <taxon>IRL clade</taxon>
        <taxon>Fabeae</taxon>
        <taxon>Lathyrus</taxon>
    </lineage>
</organism>
<sequence length="290" mass="32625">MRLWGHNLEVLRIASGTIFNEIVVWKVASPHDKSSTTPEDHEHRGSNCSSPKDNLYESVHVCKLVGHEGSIFRIAWSSCGSKLLSVSDDRSARVWTIPIEREDSLYHDPIALVLFGHNARVWDCCISDDFIVTVSEDCTCRIWGIDGEQLQVIREHIGRGIWRCLYEPKLSLLITAGFDSAIKVHRPPAFLSGGLAEAQLSHGRTEMFSICIPHVLQHIGLTDRVLFMLLPIMVISTMLNYVKLEVLIGISLFRSATGLQLSVWIYCPRTHLNLDVVMKIGSPLEMVKEI</sequence>
<dbReference type="Pfam" id="PF00400">
    <property type="entry name" value="WD40"/>
    <property type="match status" value="2"/>
</dbReference>
<dbReference type="GO" id="GO:0030488">
    <property type="term" value="P:tRNA methylation"/>
    <property type="evidence" value="ECO:0007669"/>
    <property type="project" value="TreeGrafter"/>
</dbReference>
<evidence type="ECO:0000256" key="4">
    <source>
        <dbReference type="ARBA" id="ARBA00022694"/>
    </source>
</evidence>
<evidence type="ECO:0000256" key="6">
    <source>
        <dbReference type="ARBA" id="ARBA00038255"/>
    </source>
</evidence>
<dbReference type="InterPro" id="IPR015943">
    <property type="entry name" value="WD40/YVTN_repeat-like_dom_sf"/>
</dbReference>
<dbReference type="Gene3D" id="2.130.10.10">
    <property type="entry name" value="YVTN repeat-like/Quinoprotein amine dehydrogenase"/>
    <property type="match status" value="1"/>
</dbReference>
<dbReference type="PANTHER" id="PTHR14344:SF3">
    <property type="entry name" value="WD REPEAT-CONTAINING PROTEIN 6"/>
    <property type="match status" value="1"/>
</dbReference>
<dbReference type="Proteomes" id="UP001058974">
    <property type="component" value="Chromosome 3"/>
</dbReference>
<evidence type="ECO:0000256" key="3">
    <source>
        <dbReference type="ARBA" id="ARBA00022574"/>
    </source>
</evidence>
<dbReference type="PANTHER" id="PTHR14344">
    <property type="entry name" value="WD REPEAT PROTEIN"/>
    <property type="match status" value="1"/>
</dbReference>
<keyword evidence="2" id="KW-0963">Cytoplasm</keyword>
<dbReference type="SMART" id="SM00320">
    <property type="entry name" value="WD40"/>
    <property type="match status" value="3"/>
</dbReference>
<name>A0A9D5AWS0_PEA</name>
<comment type="subcellular location">
    <subcellularLocation>
        <location evidence="1">Cytoplasm</location>
    </subcellularLocation>
</comment>
<proteinExistence type="inferred from homology"/>
<dbReference type="GO" id="GO:0005737">
    <property type="term" value="C:cytoplasm"/>
    <property type="evidence" value="ECO:0007669"/>
    <property type="project" value="UniProtKB-SubCell"/>
</dbReference>
<keyword evidence="5" id="KW-0677">Repeat</keyword>
<dbReference type="InterPro" id="IPR036322">
    <property type="entry name" value="WD40_repeat_dom_sf"/>
</dbReference>
<evidence type="ECO:0000256" key="7">
    <source>
        <dbReference type="PROSITE-ProRule" id="PRU00221"/>
    </source>
</evidence>
<gene>
    <name evidence="8" type="ORF">KIW84_030841</name>
</gene>
<dbReference type="InterPro" id="IPR001680">
    <property type="entry name" value="WD40_rpt"/>
</dbReference>
<evidence type="ECO:0000256" key="5">
    <source>
        <dbReference type="ARBA" id="ARBA00022737"/>
    </source>
</evidence>
<comment type="similarity">
    <text evidence="6">Belongs to the WD repeat WDR6 family.</text>
</comment>
<evidence type="ECO:0000256" key="1">
    <source>
        <dbReference type="ARBA" id="ARBA00004496"/>
    </source>
</evidence>
<keyword evidence="9" id="KW-1185">Reference proteome</keyword>